<feature type="region of interest" description="Disordered" evidence="1">
    <location>
        <begin position="743"/>
        <end position="768"/>
    </location>
</feature>
<accession>A0AAD7Z327</accession>
<comment type="caution">
    <text evidence="2">The sequence shown here is derived from an EMBL/GenBank/DDBJ whole genome shotgun (WGS) entry which is preliminary data.</text>
</comment>
<reference evidence="2" key="1">
    <citation type="submission" date="2023-03" db="EMBL/GenBank/DDBJ databases">
        <title>Chromosome-level genomes of two armyworms, Mythimna separata and Mythimna loreyi, provide insights into the biosynthesis and reception of sex pheromones.</title>
        <authorList>
            <person name="Zhao H."/>
        </authorList>
    </citation>
    <scope>NUCLEOTIDE SEQUENCE</scope>
    <source>
        <strain evidence="2">BeijingLab</strain>
        <tissue evidence="2">Pupa</tissue>
    </source>
</reference>
<dbReference type="PANTHER" id="PTHR22684:SF0">
    <property type="entry name" value="RIBOSOME QUALITY CONTROL COMPLEX SUBUNIT TCF25"/>
    <property type="match status" value="1"/>
</dbReference>
<dbReference type="GO" id="GO:1990112">
    <property type="term" value="C:RQC complex"/>
    <property type="evidence" value="ECO:0007669"/>
    <property type="project" value="TreeGrafter"/>
</dbReference>
<dbReference type="Pfam" id="PF04910">
    <property type="entry name" value="Tcf25"/>
    <property type="match status" value="1"/>
</dbReference>
<gene>
    <name evidence="2" type="ORF">PYW07_000360</name>
</gene>
<evidence type="ECO:0000313" key="3">
    <source>
        <dbReference type="Proteomes" id="UP001231518"/>
    </source>
</evidence>
<evidence type="ECO:0000256" key="1">
    <source>
        <dbReference type="SAM" id="MobiDB-lite"/>
    </source>
</evidence>
<dbReference type="AlphaFoldDB" id="A0AAD7Z327"/>
<dbReference type="PANTHER" id="PTHR22684">
    <property type="entry name" value="NULP1-RELATED"/>
    <property type="match status" value="1"/>
</dbReference>
<protein>
    <recommendedName>
        <fullName evidence="4">Transcription factor 25</fullName>
    </recommendedName>
</protein>
<sequence>MKSSYRTSKSLKFTFGKMSSRHFRKRDKHNNLPPPPDDSDDDYQPLYVKNPGLSKYAGLEVSSSSHSEHASEPSEEDAKDEFAVQPKCTGAKKKTFKKKGKGKVRVPVADGLDEVERSVKEVNEILGSPPPAAAPPPKPYCPALEILNIDPKHLNVSNEIRKLFGPDEVINKRNRTLNRALMLKRVLIHPDTKTPVYEFNNYGLSMMKYKEKDNRKYFVFNHSDAYQKMHRNFLRRLAFARRSGDILRYFDEARQKMHVEALLEISDRLFRLEENGVANEIVENVVTFLQYVADSMFILSQNNVRLDYKFMENRPFHVAMLKYVYLLTNRACHRTALEIAKMLLLIDPNDPLAILSIIDILALRAREHEWLIEAIKYFDRQREAGLLFNIMYSNSLAHYHVAIKNKLDLGEADRLIRDAILAFPNVFVKILEYSHVTRDDLTSHVIFKPDPQPRSSGALEPFLIYAMMTFPRWNEPEVMKWLLRNATELCADYDKDPQIQESAYTWNISRASLYKVWPKEYLRHISVLSSMSKLIVDSPLFFNRATCAWDPLLDKSVNRYGYSYEYEPNRPAAGAFPGAGAVAAAAAAAGVGADSPVHSDGMRSAYYRMMTQNGCYPFMYLTDEEARELNAIQLGGPPYAVTEALDQGDLDLPDMSVAEARRIHSQGNLFSVFDEDNHSSIPGFNESLPDWNVDFMFPNWIHPKRFSRRLPLPCRDWAFDDNDTAFDDYDYADDEKNFARDDRDMARALAMDGPDDEGQDEATPTAAN</sequence>
<dbReference type="Proteomes" id="UP001231518">
    <property type="component" value="Chromosome 1"/>
</dbReference>
<proteinExistence type="predicted"/>
<evidence type="ECO:0000313" key="2">
    <source>
        <dbReference type="EMBL" id="KAJ8737089.1"/>
    </source>
</evidence>
<name>A0AAD7Z327_MYTSE</name>
<dbReference type="EMBL" id="JARGEI010000001">
    <property type="protein sequence ID" value="KAJ8737089.1"/>
    <property type="molecule type" value="Genomic_DNA"/>
</dbReference>
<feature type="compositionally biased region" description="Polar residues" evidence="1">
    <location>
        <begin position="1"/>
        <end position="11"/>
    </location>
</feature>
<organism evidence="2 3">
    <name type="scientific">Mythimna separata</name>
    <name type="common">Oriental armyworm</name>
    <name type="synonym">Pseudaletia separata</name>
    <dbReference type="NCBI Taxonomy" id="271217"/>
    <lineage>
        <taxon>Eukaryota</taxon>
        <taxon>Metazoa</taxon>
        <taxon>Ecdysozoa</taxon>
        <taxon>Arthropoda</taxon>
        <taxon>Hexapoda</taxon>
        <taxon>Insecta</taxon>
        <taxon>Pterygota</taxon>
        <taxon>Neoptera</taxon>
        <taxon>Endopterygota</taxon>
        <taxon>Lepidoptera</taxon>
        <taxon>Glossata</taxon>
        <taxon>Ditrysia</taxon>
        <taxon>Noctuoidea</taxon>
        <taxon>Noctuidae</taxon>
        <taxon>Noctuinae</taxon>
        <taxon>Hadenini</taxon>
        <taxon>Mythimna</taxon>
    </lineage>
</organism>
<evidence type="ECO:0008006" key="4">
    <source>
        <dbReference type="Google" id="ProtNLM"/>
    </source>
</evidence>
<dbReference type="InterPro" id="IPR006994">
    <property type="entry name" value="TCF25/Rqc1"/>
</dbReference>
<keyword evidence="3" id="KW-1185">Reference proteome</keyword>
<feature type="compositionally biased region" description="Basic residues" evidence="1">
    <location>
        <begin position="19"/>
        <end position="28"/>
    </location>
</feature>
<feature type="region of interest" description="Disordered" evidence="1">
    <location>
        <begin position="1"/>
        <end position="85"/>
    </location>
</feature>